<dbReference type="eggNOG" id="ENOG50324DU">
    <property type="taxonomic scope" value="Bacteria"/>
</dbReference>
<evidence type="ECO:0008006" key="4">
    <source>
        <dbReference type="Google" id="ProtNLM"/>
    </source>
</evidence>
<keyword evidence="3" id="KW-1185">Reference proteome</keyword>
<evidence type="ECO:0000313" key="2">
    <source>
        <dbReference type="EMBL" id="EHR36603.1"/>
    </source>
</evidence>
<dbReference type="EMBL" id="AGEG01000014">
    <property type="protein sequence ID" value="EHR36603.1"/>
    <property type="molecule type" value="Genomic_DNA"/>
</dbReference>
<keyword evidence="1" id="KW-0472">Membrane</keyword>
<feature type="transmembrane region" description="Helical" evidence="1">
    <location>
        <begin position="68"/>
        <end position="89"/>
    </location>
</feature>
<dbReference type="Gene3D" id="1.10.1760.20">
    <property type="match status" value="1"/>
</dbReference>
<dbReference type="Proteomes" id="UP000006190">
    <property type="component" value="Unassembled WGS sequence"/>
</dbReference>
<proteinExistence type="predicted"/>
<organism evidence="2 3">
    <name type="scientific">Facklamia languida CCUG 37842</name>
    <dbReference type="NCBI Taxonomy" id="883113"/>
    <lineage>
        <taxon>Bacteria</taxon>
        <taxon>Bacillati</taxon>
        <taxon>Bacillota</taxon>
        <taxon>Bacilli</taxon>
        <taxon>Lactobacillales</taxon>
        <taxon>Aerococcaceae</taxon>
        <taxon>Facklamia</taxon>
    </lineage>
</organism>
<accession>H3NK86</accession>
<name>H3NK86_9LACT</name>
<feature type="transmembrane region" description="Helical" evidence="1">
    <location>
        <begin position="101"/>
        <end position="122"/>
    </location>
</feature>
<protein>
    <recommendedName>
        <fullName evidence="4">ECF transporter S component</fullName>
    </recommendedName>
</protein>
<dbReference type="Pfam" id="PF12822">
    <property type="entry name" value="ECF_trnsprt"/>
    <property type="match status" value="1"/>
</dbReference>
<dbReference type="HOGENOM" id="CLU_115366_0_0_9"/>
<keyword evidence="1" id="KW-0812">Transmembrane</keyword>
<evidence type="ECO:0000313" key="3">
    <source>
        <dbReference type="Proteomes" id="UP000006190"/>
    </source>
</evidence>
<dbReference type="RefSeq" id="WP_006309478.1">
    <property type="nucleotide sequence ID" value="NZ_JH601133.1"/>
</dbReference>
<feature type="transmembrane region" description="Helical" evidence="1">
    <location>
        <begin position="128"/>
        <end position="150"/>
    </location>
</feature>
<feature type="transmembrane region" description="Helical" evidence="1">
    <location>
        <begin position="6"/>
        <end position="25"/>
    </location>
</feature>
<dbReference type="PATRIC" id="fig|883113.3.peg.1272"/>
<keyword evidence="1" id="KW-1133">Transmembrane helix</keyword>
<dbReference type="STRING" id="883113.HMPREF9708_01275"/>
<reference evidence="2 3" key="1">
    <citation type="submission" date="2012-01" db="EMBL/GenBank/DDBJ databases">
        <title>The Genome Sequence of Facklamia languida CCUG 37842.</title>
        <authorList>
            <consortium name="The Broad Institute Genome Sequencing Platform"/>
            <person name="Earl A."/>
            <person name="Ward D."/>
            <person name="Feldgarden M."/>
            <person name="Gevers D."/>
            <person name="Huys G."/>
            <person name="Young S.K."/>
            <person name="Zeng Q."/>
            <person name="Gargeya S."/>
            <person name="Fitzgerald M."/>
            <person name="Haas B."/>
            <person name="Abouelleil A."/>
            <person name="Alvarado L."/>
            <person name="Arachchi H.M."/>
            <person name="Berlin A."/>
            <person name="Chapman S.B."/>
            <person name="Gearin G."/>
            <person name="Goldberg J."/>
            <person name="Griggs A."/>
            <person name="Gujja S."/>
            <person name="Hansen M."/>
            <person name="Heiman D."/>
            <person name="Howarth C."/>
            <person name="Larimer J."/>
            <person name="Lui A."/>
            <person name="MacDonald P.J.P."/>
            <person name="McCowen C."/>
            <person name="Montmayeur A."/>
            <person name="Murphy C."/>
            <person name="Neiman D."/>
            <person name="Pearson M."/>
            <person name="Priest M."/>
            <person name="Roberts A."/>
            <person name="Saif S."/>
            <person name="Shea T."/>
            <person name="Sisk P."/>
            <person name="Stolte C."/>
            <person name="Sykes S."/>
            <person name="Wortman J."/>
            <person name="Nusbaum C."/>
            <person name="Birren B."/>
        </authorList>
    </citation>
    <scope>NUCLEOTIDE SEQUENCE [LARGE SCALE GENOMIC DNA]</scope>
    <source>
        <strain evidence="2 3">CCUG 37842</strain>
    </source>
</reference>
<comment type="caution">
    <text evidence="2">The sequence shown here is derived from an EMBL/GenBank/DDBJ whole genome shotgun (WGS) entry which is preliminary data.</text>
</comment>
<dbReference type="InterPro" id="IPR024529">
    <property type="entry name" value="ECF_trnsprt_substrate-spec"/>
</dbReference>
<feature type="transmembrane region" description="Helical" evidence="1">
    <location>
        <begin position="37"/>
        <end position="62"/>
    </location>
</feature>
<sequence length="162" mass="17077">MKLNKLVLMAVLIALSVIGSTLKVFSTVAFDSLPAYLAAILLGPLAGGIIGGLGHLITALTAGFPLGVLVHLITILAMVVTMGVFGYGYRKLILPFYLKALVLGLVGWLFNAVLPLVLLIPIAGQGLFMAFILPLTLATLANLYLALIIAQVLPDSIKERIV</sequence>
<dbReference type="AlphaFoldDB" id="H3NK86"/>
<dbReference type="GO" id="GO:0022857">
    <property type="term" value="F:transmembrane transporter activity"/>
    <property type="evidence" value="ECO:0007669"/>
    <property type="project" value="InterPro"/>
</dbReference>
<evidence type="ECO:0000256" key="1">
    <source>
        <dbReference type="SAM" id="Phobius"/>
    </source>
</evidence>
<gene>
    <name evidence="2" type="ORF">HMPREF9708_01275</name>
</gene>